<dbReference type="PROSITE" id="PS01124">
    <property type="entry name" value="HTH_ARAC_FAMILY_2"/>
    <property type="match status" value="1"/>
</dbReference>
<dbReference type="RefSeq" id="WP_119585135.1">
    <property type="nucleotide sequence ID" value="NZ_JBOIMP010000001.1"/>
</dbReference>
<keyword evidence="1" id="KW-0805">Transcription regulation</keyword>
<keyword evidence="6" id="KW-1185">Reference proteome</keyword>
<feature type="domain" description="HTH araC/xylS-type" evidence="4">
    <location>
        <begin position="147"/>
        <end position="244"/>
    </location>
</feature>
<gene>
    <name evidence="5" type="ORF">BU112_04480</name>
</gene>
<evidence type="ECO:0000256" key="2">
    <source>
        <dbReference type="ARBA" id="ARBA00023125"/>
    </source>
</evidence>
<dbReference type="AlphaFoldDB" id="A0A418IH69"/>
<evidence type="ECO:0000313" key="5">
    <source>
        <dbReference type="EMBL" id="RIN01802.1"/>
    </source>
</evidence>
<dbReference type="Gene3D" id="1.10.10.60">
    <property type="entry name" value="Homeodomain-like"/>
    <property type="match status" value="1"/>
</dbReference>
<dbReference type="PANTHER" id="PTHR43280">
    <property type="entry name" value="ARAC-FAMILY TRANSCRIPTIONAL REGULATOR"/>
    <property type="match status" value="1"/>
</dbReference>
<evidence type="ECO:0000256" key="3">
    <source>
        <dbReference type="ARBA" id="ARBA00023163"/>
    </source>
</evidence>
<dbReference type="PANTHER" id="PTHR43280:SF10">
    <property type="entry name" value="REGULATORY PROTEIN POCR"/>
    <property type="match status" value="1"/>
</dbReference>
<evidence type="ECO:0000313" key="6">
    <source>
        <dbReference type="Proteomes" id="UP000286317"/>
    </source>
</evidence>
<dbReference type="EMBL" id="QXUF01000021">
    <property type="protein sequence ID" value="RIN01802.1"/>
    <property type="molecule type" value="Genomic_DNA"/>
</dbReference>
<dbReference type="SUPFAM" id="SSF46689">
    <property type="entry name" value="Homeodomain-like"/>
    <property type="match status" value="1"/>
</dbReference>
<dbReference type="GO" id="GO:0003700">
    <property type="term" value="F:DNA-binding transcription factor activity"/>
    <property type="evidence" value="ECO:0007669"/>
    <property type="project" value="InterPro"/>
</dbReference>
<dbReference type="InterPro" id="IPR009057">
    <property type="entry name" value="Homeodomain-like_sf"/>
</dbReference>
<name>A0A418IH69_9STAP</name>
<comment type="caution">
    <text evidence="5">The sequence shown here is derived from an EMBL/GenBank/DDBJ whole genome shotgun (WGS) entry which is preliminary data.</text>
</comment>
<evidence type="ECO:0000259" key="4">
    <source>
        <dbReference type="PROSITE" id="PS01124"/>
    </source>
</evidence>
<sequence>MNFNLVIYKQHDKLNYLNTPNFANIYLVIAGKISFQKLTATYTFQQGEFFIVYDFEENLIISKQATIACISVNNITYHRFSLVYRDGTSDNYPPPKVITETYIETLKAILERDFFNADIGVIKLINYLNHSKDNLYVNMSYSNKLIKSVVEYINKNYKEPLTLSYISKKFYVNSSYLSREFSKKMNISLLKYIKKVKIYNLSRELLLHGNWESTWREYGFRSYNTYLRDFKNIMHMSPKEFINQPPTNQVNESIDQHELYKYLQQILDLIKSD</sequence>
<dbReference type="Proteomes" id="UP000286317">
    <property type="component" value="Unassembled WGS sequence"/>
</dbReference>
<evidence type="ECO:0000256" key="1">
    <source>
        <dbReference type="ARBA" id="ARBA00023015"/>
    </source>
</evidence>
<dbReference type="SMART" id="SM00342">
    <property type="entry name" value="HTH_ARAC"/>
    <property type="match status" value="1"/>
</dbReference>
<dbReference type="GO" id="GO:0043565">
    <property type="term" value="F:sequence-specific DNA binding"/>
    <property type="evidence" value="ECO:0007669"/>
    <property type="project" value="InterPro"/>
</dbReference>
<keyword evidence="2" id="KW-0238">DNA-binding</keyword>
<protein>
    <submittedName>
        <fullName evidence="5">Helix-turn-helix domain-containing protein</fullName>
    </submittedName>
</protein>
<dbReference type="InterPro" id="IPR018060">
    <property type="entry name" value="HTH_AraC"/>
</dbReference>
<keyword evidence="3" id="KW-0804">Transcription</keyword>
<accession>A0A418IH69</accession>
<reference evidence="5 6" key="1">
    <citation type="journal article" date="2016" name="Front. Microbiol.">
        <title>Comprehensive Phylogenetic Analysis of Bovine Non-aureus Staphylococci Species Based on Whole-Genome Sequencing.</title>
        <authorList>
            <person name="Naushad S."/>
            <person name="Barkema H.W."/>
            <person name="Luby C."/>
            <person name="Condas L.A."/>
            <person name="Nobrega D.B."/>
            <person name="Carson D.A."/>
            <person name="De Buck J."/>
        </authorList>
    </citation>
    <scope>NUCLEOTIDE SEQUENCE [LARGE SCALE GENOMIC DNA]</scope>
    <source>
        <strain evidence="5 6">SNUC 4554</strain>
    </source>
</reference>
<organism evidence="5 6">
    <name type="scientific">Staphylococcus shinii</name>
    <dbReference type="NCBI Taxonomy" id="2912228"/>
    <lineage>
        <taxon>Bacteria</taxon>
        <taxon>Bacillati</taxon>
        <taxon>Bacillota</taxon>
        <taxon>Bacilli</taxon>
        <taxon>Bacillales</taxon>
        <taxon>Staphylococcaceae</taxon>
        <taxon>Staphylococcus</taxon>
    </lineage>
</organism>
<proteinExistence type="predicted"/>
<dbReference type="OrthoDB" id="2404189at2"/>